<dbReference type="AlphaFoldDB" id="A0A6L3ZI20"/>
<dbReference type="OrthoDB" id="845740at2"/>
<gene>
    <name evidence="3" type="ORF">F8C82_04430</name>
</gene>
<dbReference type="SUPFAM" id="SSF53300">
    <property type="entry name" value="vWA-like"/>
    <property type="match status" value="1"/>
</dbReference>
<evidence type="ECO:0000313" key="4">
    <source>
        <dbReference type="Proteomes" id="UP000484164"/>
    </source>
</evidence>
<dbReference type="Proteomes" id="UP000484164">
    <property type="component" value="Unassembled WGS sequence"/>
</dbReference>
<feature type="transmembrane region" description="Helical" evidence="1">
    <location>
        <begin position="38"/>
        <end position="58"/>
    </location>
</feature>
<feature type="domain" description="DUF58" evidence="2">
    <location>
        <begin position="205"/>
        <end position="370"/>
    </location>
</feature>
<evidence type="ECO:0000259" key="2">
    <source>
        <dbReference type="Pfam" id="PF01882"/>
    </source>
</evidence>
<name>A0A6L3ZI20_9FLAO</name>
<dbReference type="PANTHER" id="PTHR33608:SF3">
    <property type="entry name" value="SLR2013 PROTEIN"/>
    <property type="match status" value="1"/>
</dbReference>
<dbReference type="EMBL" id="WBVQ01000001">
    <property type="protein sequence ID" value="KAB2817656.1"/>
    <property type="molecule type" value="Genomic_DNA"/>
</dbReference>
<keyword evidence="1" id="KW-0812">Transmembrane</keyword>
<keyword evidence="1" id="KW-1133">Transmembrane helix</keyword>
<sequence length="444" mass="51738">MRKIRIRSYYIHPKTFWFIGALILIFILGFIWDFLFLLGIIGVLGFVLALLYDSLLLFGRGSISAERSAAKILSLGDSNQIVLKIFNNTARKINFYIIEELPFQLQNRDFRIYGSAKSTESFRAEYEITPKSRGAFEFGDTMVFLQSPWGLAERRIRCKTASEMRVYPSIIQMKRFQLASIEKLQRDFGRSKTRRIGHNYEFEQIKTYVEGDDYRSINWKATSRLNELMVNQYTDEQSQPVYVLIDKSRQMLLPFNGMSLLDYAINTALVISNVSLQKRDRIGLVTFEKGIDTMLKASSNPKQLPTILESLYKEKPGQHESNFKLMYKVMNSLARTRSLLFVFTNIETRNQLNRVLPELIRMRKRHLLVVVFFKNTELEDYAHEFAQNTLDIYRKTAASKMEIDKTILVQELNQAGIHTLISRPDELTIDTLNKYLEFKARGLI</sequence>
<dbReference type="RefSeq" id="WP_151692344.1">
    <property type="nucleotide sequence ID" value="NZ_BMGX01000002.1"/>
</dbReference>
<evidence type="ECO:0000256" key="1">
    <source>
        <dbReference type="SAM" id="Phobius"/>
    </source>
</evidence>
<dbReference type="InterPro" id="IPR036465">
    <property type="entry name" value="vWFA_dom_sf"/>
</dbReference>
<dbReference type="PANTHER" id="PTHR33608">
    <property type="entry name" value="BLL2464 PROTEIN"/>
    <property type="match status" value="1"/>
</dbReference>
<accession>A0A6L3ZI20</accession>
<comment type="caution">
    <text evidence="3">The sequence shown here is derived from an EMBL/GenBank/DDBJ whole genome shotgun (WGS) entry which is preliminary data.</text>
</comment>
<proteinExistence type="predicted"/>
<feature type="transmembrane region" description="Helical" evidence="1">
    <location>
        <begin position="15"/>
        <end position="32"/>
    </location>
</feature>
<protein>
    <submittedName>
        <fullName evidence="3">DUF58 domain-containing protein</fullName>
    </submittedName>
</protein>
<dbReference type="InterPro" id="IPR002881">
    <property type="entry name" value="DUF58"/>
</dbReference>
<evidence type="ECO:0000313" key="3">
    <source>
        <dbReference type="EMBL" id="KAB2817656.1"/>
    </source>
</evidence>
<keyword evidence="1" id="KW-0472">Membrane</keyword>
<reference evidence="3 4" key="1">
    <citation type="submission" date="2019-10" db="EMBL/GenBank/DDBJ databases">
        <title>Genome sequence of Phaeocystidibacter marisrubri JCM30614 (type strain).</title>
        <authorList>
            <person name="Bowman J.P."/>
        </authorList>
    </citation>
    <scope>NUCLEOTIDE SEQUENCE [LARGE SCALE GENOMIC DNA]</scope>
    <source>
        <strain evidence="3 4">JCM 30614</strain>
    </source>
</reference>
<organism evidence="3 4">
    <name type="scientific">Phaeocystidibacter marisrubri</name>
    <dbReference type="NCBI Taxonomy" id="1577780"/>
    <lineage>
        <taxon>Bacteria</taxon>
        <taxon>Pseudomonadati</taxon>
        <taxon>Bacteroidota</taxon>
        <taxon>Flavobacteriia</taxon>
        <taxon>Flavobacteriales</taxon>
        <taxon>Phaeocystidibacteraceae</taxon>
        <taxon>Phaeocystidibacter</taxon>
    </lineage>
</organism>
<keyword evidence="4" id="KW-1185">Reference proteome</keyword>
<dbReference type="Pfam" id="PF01882">
    <property type="entry name" value="DUF58"/>
    <property type="match status" value="1"/>
</dbReference>